<proteinExistence type="predicted"/>
<gene>
    <name evidence="1" type="ORF">LA76x_0036</name>
</gene>
<name>A0A0S2DUW4_LYSAN</name>
<evidence type="ECO:0000313" key="1">
    <source>
        <dbReference type="EMBL" id="ALN78198.1"/>
    </source>
</evidence>
<evidence type="ECO:0000313" key="2">
    <source>
        <dbReference type="Proteomes" id="UP000060787"/>
    </source>
</evidence>
<organism evidence="1 2">
    <name type="scientific">Lysobacter antibioticus</name>
    <dbReference type="NCBI Taxonomy" id="84531"/>
    <lineage>
        <taxon>Bacteria</taxon>
        <taxon>Pseudomonadati</taxon>
        <taxon>Pseudomonadota</taxon>
        <taxon>Gammaproteobacteria</taxon>
        <taxon>Lysobacterales</taxon>
        <taxon>Lysobacteraceae</taxon>
        <taxon>Lysobacter</taxon>
    </lineage>
</organism>
<keyword evidence="2" id="KW-1185">Reference proteome</keyword>
<sequence>MPYQINRCFTPLNIGECEWASAQAILPVNGQAVPTVQFGNFTSCIGIVASNVDATEVIGIHLVMINDQDEAFTAADVPTVMALLADFPENQCIVGQIGWWQDNVGPAFDALVNALPNAGQSDQGDGIYGAGLNSVDQLEVLFQPLNP</sequence>
<dbReference type="RefSeq" id="WP_057916069.1">
    <property type="nucleotide sequence ID" value="NZ_CP011129.1"/>
</dbReference>
<dbReference type="Proteomes" id="UP000060787">
    <property type="component" value="Chromosome"/>
</dbReference>
<dbReference type="KEGG" id="lab:LA76x_0036"/>
<protein>
    <submittedName>
        <fullName evidence="1">Uncharacterized protein</fullName>
    </submittedName>
</protein>
<dbReference type="OrthoDB" id="6026228at2"/>
<accession>A0A0S2DUW4</accession>
<reference evidence="1 2" key="1">
    <citation type="journal article" date="2015" name="BMC Genomics">
        <title>Comparative genomics and metabolic profiling of the genus Lysobacter.</title>
        <authorList>
            <person name="de Bruijn I."/>
            <person name="Cheng X."/>
            <person name="de Jager V."/>
            <person name="Exposito R.G."/>
            <person name="Watrous J."/>
            <person name="Patel N."/>
            <person name="Postma J."/>
            <person name="Dorrestein P.C."/>
            <person name="Kobayashi D."/>
            <person name="Raaijmakers J.M."/>
        </authorList>
    </citation>
    <scope>NUCLEOTIDE SEQUENCE [LARGE SCALE GENOMIC DNA]</scope>
    <source>
        <strain evidence="1 2">76</strain>
    </source>
</reference>
<dbReference type="EMBL" id="CP011129">
    <property type="protein sequence ID" value="ALN78198.1"/>
    <property type="molecule type" value="Genomic_DNA"/>
</dbReference>
<dbReference type="PATRIC" id="fig|84531.7.peg.1324"/>
<dbReference type="STRING" id="84531.LA76x_0036"/>
<dbReference type="AlphaFoldDB" id="A0A0S2DUW4"/>
<dbReference type="KEGG" id="laq:GLA29479_1336"/>